<dbReference type="Pfam" id="PF02597">
    <property type="entry name" value="ThiS"/>
    <property type="match status" value="1"/>
</dbReference>
<dbReference type="Proteomes" id="UP001596484">
    <property type="component" value="Unassembled WGS sequence"/>
</dbReference>
<dbReference type="InterPro" id="IPR016155">
    <property type="entry name" value="Mopterin_synth/thiamin_S_b"/>
</dbReference>
<sequence length="77" mass="8051">MSEDSMTNTPVNIGITVNGEDHQLSEPLTVAQLLEHLGLPAKGIAVAVDGAVFPRASWDTPVGKGWEIEILTAVQGG</sequence>
<dbReference type="SUPFAM" id="SSF54285">
    <property type="entry name" value="MoaD/ThiS"/>
    <property type="match status" value="1"/>
</dbReference>
<reference evidence="2" key="1">
    <citation type="journal article" date="2019" name="Int. J. Syst. Evol. Microbiol.">
        <title>The Global Catalogue of Microorganisms (GCM) 10K type strain sequencing project: providing services to taxonomists for standard genome sequencing and annotation.</title>
        <authorList>
            <consortium name="The Broad Institute Genomics Platform"/>
            <consortium name="The Broad Institute Genome Sequencing Center for Infectious Disease"/>
            <person name="Wu L."/>
            <person name="Ma J."/>
        </authorList>
    </citation>
    <scope>NUCLEOTIDE SEQUENCE [LARGE SCALE GENOMIC DNA]</scope>
    <source>
        <strain evidence="2">ICMP 19430</strain>
    </source>
</reference>
<protein>
    <submittedName>
        <fullName evidence="1">Sulfur carrier protein ThiS</fullName>
    </submittedName>
</protein>
<gene>
    <name evidence="1" type="primary">thiS</name>
    <name evidence="1" type="ORF">ACFQS9_00080</name>
</gene>
<dbReference type="PANTHER" id="PTHR34472">
    <property type="entry name" value="SULFUR CARRIER PROTEIN THIS"/>
    <property type="match status" value="1"/>
</dbReference>
<name>A0ABW2RR56_9NOCA</name>
<proteinExistence type="predicted"/>
<evidence type="ECO:0000313" key="2">
    <source>
        <dbReference type="Proteomes" id="UP001596484"/>
    </source>
</evidence>
<dbReference type="EMBL" id="JBHTCS010000001">
    <property type="protein sequence ID" value="MFC7446277.1"/>
    <property type="molecule type" value="Genomic_DNA"/>
</dbReference>
<dbReference type="NCBIfam" id="TIGR01683">
    <property type="entry name" value="thiS"/>
    <property type="match status" value="1"/>
</dbReference>
<organism evidence="1 2">
    <name type="scientific">Rhodococcus daqingensis</name>
    <dbReference type="NCBI Taxonomy" id="2479363"/>
    <lineage>
        <taxon>Bacteria</taxon>
        <taxon>Bacillati</taxon>
        <taxon>Actinomycetota</taxon>
        <taxon>Actinomycetes</taxon>
        <taxon>Mycobacteriales</taxon>
        <taxon>Nocardiaceae</taxon>
        <taxon>Rhodococcus</taxon>
    </lineage>
</organism>
<dbReference type="RefSeq" id="WP_378400288.1">
    <property type="nucleotide sequence ID" value="NZ_JBHTCS010000001.1"/>
</dbReference>
<dbReference type="Gene3D" id="3.10.20.30">
    <property type="match status" value="1"/>
</dbReference>
<dbReference type="InterPro" id="IPR003749">
    <property type="entry name" value="ThiS/MoaD-like"/>
</dbReference>
<dbReference type="InterPro" id="IPR012675">
    <property type="entry name" value="Beta-grasp_dom_sf"/>
</dbReference>
<accession>A0ABW2RR56</accession>
<dbReference type="InterPro" id="IPR010035">
    <property type="entry name" value="Thi_S"/>
</dbReference>
<evidence type="ECO:0000313" key="1">
    <source>
        <dbReference type="EMBL" id="MFC7446277.1"/>
    </source>
</evidence>
<comment type="caution">
    <text evidence="1">The sequence shown here is derived from an EMBL/GenBank/DDBJ whole genome shotgun (WGS) entry which is preliminary data.</text>
</comment>
<dbReference type="CDD" id="cd00565">
    <property type="entry name" value="Ubl_ThiS"/>
    <property type="match status" value="1"/>
</dbReference>
<dbReference type="PANTHER" id="PTHR34472:SF1">
    <property type="entry name" value="SULFUR CARRIER PROTEIN THIS"/>
    <property type="match status" value="1"/>
</dbReference>
<keyword evidence="2" id="KW-1185">Reference proteome</keyword>